<accession>A0A3N4ITH0</accession>
<name>A0A3N4ITH0_9PEZI</name>
<feature type="non-terminal residue" evidence="1">
    <location>
        <position position="51"/>
    </location>
</feature>
<reference evidence="1 2" key="1">
    <citation type="journal article" date="2018" name="Nat. Ecol. Evol.">
        <title>Pezizomycetes genomes reveal the molecular basis of ectomycorrhizal truffle lifestyle.</title>
        <authorList>
            <person name="Murat C."/>
            <person name="Payen T."/>
            <person name="Noel B."/>
            <person name="Kuo A."/>
            <person name="Morin E."/>
            <person name="Chen J."/>
            <person name="Kohler A."/>
            <person name="Krizsan K."/>
            <person name="Balestrini R."/>
            <person name="Da Silva C."/>
            <person name="Montanini B."/>
            <person name="Hainaut M."/>
            <person name="Levati E."/>
            <person name="Barry K.W."/>
            <person name="Belfiori B."/>
            <person name="Cichocki N."/>
            <person name="Clum A."/>
            <person name="Dockter R.B."/>
            <person name="Fauchery L."/>
            <person name="Guy J."/>
            <person name="Iotti M."/>
            <person name="Le Tacon F."/>
            <person name="Lindquist E.A."/>
            <person name="Lipzen A."/>
            <person name="Malagnac F."/>
            <person name="Mello A."/>
            <person name="Molinier V."/>
            <person name="Miyauchi S."/>
            <person name="Poulain J."/>
            <person name="Riccioni C."/>
            <person name="Rubini A."/>
            <person name="Sitrit Y."/>
            <person name="Splivallo R."/>
            <person name="Traeger S."/>
            <person name="Wang M."/>
            <person name="Zifcakova L."/>
            <person name="Wipf D."/>
            <person name="Zambonelli A."/>
            <person name="Paolocci F."/>
            <person name="Nowrousian M."/>
            <person name="Ottonello S."/>
            <person name="Baldrian P."/>
            <person name="Spatafora J.W."/>
            <person name="Henrissat B."/>
            <person name="Nagy L.G."/>
            <person name="Aury J.M."/>
            <person name="Wincker P."/>
            <person name="Grigoriev I.V."/>
            <person name="Bonfante P."/>
            <person name="Martin F.M."/>
        </authorList>
    </citation>
    <scope>NUCLEOTIDE SEQUENCE [LARGE SCALE GENOMIC DNA]</scope>
    <source>
        <strain evidence="1 2">120613-1</strain>
    </source>
</reference>
<feature type="non-terminal residue" evidence="1">
    <location>
        <position position="1"/>
    </location>
</feature>
<evidence type="ECO:0000313" key="2">
    <source>
        <dbReference type="Proteomes" id="UP000276215"/>
    </source>
</evidence>
<evidence type="ECO:0000313" key="1">
    <source>
        <dbReference type="EMBL" id="RPA89473.1"/>
    </source>
</evidence>
<dbReference type="AlphaFoldDB" id="A0A3N4ITH0"/>
<sequence length="51" mass="5561">RTFKPSEIPISSRVQEQLAIEMAAKNNISSLVAAVEMVGTAPSTLMHHRRG</sequence>
<dbReference type="EMBL" id="ML120578">
    <property type="protein sequence ID" value="RPA89473.1"/>
    <property type="molecule type" value="Genomic_DNA"/>
</dbReference>
<keyword evidence="2" id="KW-1185">Reference proteome</keyword>
<gene>
    <name evidence="1" type="ORF">L873DRAFT_1822803</name>
</gene>
<protein>
    <submittedName>
        <fullName evidence="1">Uncharacterized protein</fullName>
    </submittedName>
</protein>
<proteinExistence type="predicted"/>
<organism evidence="1 2">
    <name type="scientific">Choiromyces venosus 120613-1</name>
    <dbReference type="NCBI Taxonomy" id="1336337"/>
    <lineage>
        <taxon>Eukaryota</taxon>
        <taxon>Fungi</taxon>
        <taxon>Dikarya</taxon>
        <taxon>Ascomycota</taxon>
        <taxon>Pezizomycotina</taxon>
        <taxon>Pezizomycetes</taxon>
        <taxon>Pezizales</taxon>
        <taxon>Tuberaceae</taxon>
        <taxon>Choiromyces</taxon>
    </lineage>
</organism>
<dbReference type="Proteomes" id="UP000276215">
    <property type="component" value="Unassembled WGS sequence"/>
</dbReference>